<feature type="non-terminal residue" evidence="1">
    <location>
        <position position="467"/>
    </location>
</feature>
<evidence type="ECO:0000313" key="1">
    <source>
        <dbReference type="EMBL" id="KKL21039.1"/>
    </source>
</evidence>
<dbReference type="EMBL" id="LAZR01037876">
    <property type="protein sequence ID" value="KKL21039.1"/>
    <property type="molecule type" value="Genomic_DNA"/>
</dbReference>
<sequence length="467" mass="51414">MSIYDKSGQRIFFQREGSTYGKVYDPESSGITVWTAIPADYPHWRRFDIIEDTFDVIVPLIEKLQKFDIADSKHPSAILSGNIEPVEFTFDMTAQALEFLALSIGTPALSSHTRPMTQVWTFTVDTPAQGTYFLFDVIDSGGDVAHYGVWSDTANDQSTGKPTVTGINASNMLPANTSSASSPTNVADAVETIVETTLTAGTSDITSADNVAGVLTLIHARSGAVQMAHDGASSMGLTTVGVTTWGATNYTTTELLTTVLPSFTIHVEQRNATAAEDIIYDIFGCVVDSISISLAFGDKIATYSVTFKTPYAVKGNRNTNNPPKKYIHSFPAMNSLQESAENYLIQEKDAYGDSTYVHLDRTPQTVDSVVLTITNNVDFKSDISKRYKVLATSTKREISLQIVGNTSERELFEYFLEQFTDDGTDWYPTSASGRLNTVYKLQRDATYDYITVAIYNWLCSEHNFSFV</sequence>
<name>A0A0F9BGL1_9ZZZZ</name>
<proteinExistence type="predicted"/>
<protein>
    <submittedName>
        <fullName evidence="1">Uncharacterized protein</fullName>
    </submittedName>
</protein>
<reference evidence="1" key="1">
    <citation type="journal article" date="2015" name="Nature">
        <title>Complex archaea that bridge the gap between prokaryotes and eukaryotes.</title>
        <authorList>
            <person name="Spang A."/>
            <person name="Saw J.H."/>
            <person name="Jorgensen S.L."/>
            <person name="Zaremba-Niedzwiedzka K."/>
            <person name="Martijn J."/>
            <person name="Lind A.E."/>
            <person name="van Eijk R."/>
            <person name="Schleper C."/>
            <person name="Guy L."/>
            <person name="Ettema T.J."/>
        </authorList>
    </citation>
    <scope>NUCLEOTIDE SEQUENCE</scope>
</reference>
<gene>
    <name evidence="1" type="ORF">LCGC14_2449440</name>
</gene>
<dbReference type="AlphaFoldDB" id="A0A0F9BGL1"/>
<comment type="caution">
    <text evidence="1">The sequence shown here is derived from an EMBL/GenBank/DDBJ whole genome shotgun (WGS) entry which is preliminary data.</text>
</comment>
<accession>A0A0F9BGL1</accession>
<organism evidence="1">
    <name type="scientific">marine sediment metagenome</name>
    <dbReference type="NCBI Taxonomy" id="412755"/>
    <lineage>
        <taxon>unclassified sequences</taxon>
        <taxon>metagenomes</taxon>
        <taxon>ecological metagenomes</taxon>
    </lineage>
</organism>